<accession>A0AAE9PUW8</accession>
<gene>
    <name evidence="1" type="ORF">A54_90</name>
</gene>
<proteinExistence type="predicted"/>
<reference evidence="1 2" key="1">
    <citation type="submission" date="2022-10" db="EMBL/GenBank/DDBJ databases">
        <authorList>
            <person name="Cortes-Martin A."/>
            <person name="Buttimer C.T.H."/>
            <person name="Hill C."/>
        </authorList>
    </citation>
    <scope>NUCLEOTIDE SEQUENCE [LARGE SCALE GENOMIC DNA]</scope>
</reference>
<protein>
    <submittedName>
        <fullName evidence="1">Uncharacterized protein</fullName>
    </submittedName>
</protein>
<organism evidence="1 2">
    <name type="scientific">Escherichia phage A5-4</name>
    <dbReference type="NCBI Taxonomy" id="2996162"/>
    <lineage>
        <taxon>Viruses</taxon>
        <taxon>Duplodnaviria</taxon>
        <taxon>Heunggongvirae</taxon>
        <taxon>Uroviricota</taxon>
        <taxon>Caudoviricetes</taxon>
        <taxon>Vequintavirinae</taxon>
    </lineage>
</organism>
<dbReference type="Proteomes" id="UP001236076">
    <property type="component" value="Segment"/>
</dbReference>
<keyword evidence="2" id="KW-1185">Reference proteome</keyword>
<evidence type="ECO:0000313" key="2">
    <source>
        <dbReference type="Proteomes" id="UP001236076"/>
    </source>
</evidence>
<dbReference type="EMBL" id="OP744025">
    <property type="protein sequence ID" value="UZZ64330.1"/>
    <property type="molecule type" value="Genomic_DNA"/>
</dbReference>
<name>A0AAE9PUW8_9CAUD</name>
<evidence type="ECO:0000313" key="1">
    <source>
        <dbReference type="EMBL" id="UZZ64330.1"/>
    </source>
</evidence>
<sequence length="72" mass="8053">MNIVNITGKTEILKNLAPGESTVWICKDGEVEKQMRLFTAICCRLNMKVTQIRSMIVSVGNIPTECIILTKI</sequence>